<dbReference type="InterPro" id="IPR005467">
    <property type="entry name" value="His_kinase_dom"/>
</dbReference>
<name>A0A2V3UVI8_9SPHN</name>
<proteinExistence type="predicted"/>
<dbReference type="Proteomes" id="UP000248014">
    <property type="component" value="Unassembled WGS sequence"/>
</dbReference>
<dbReference type="GO" id="GO:0004673">
    <property type="term" value="F:protein histidine kinase activity"/>
    <property type="evidence" value="ECO:0007669"/>
    <property type="project" value="UniProtKB-EC"/>
</dbReference>
<evidence type="ECO:0000313" key="6">
    <source>
        <dbReference type="Proteomes" id="UP000248014"/>
    </source>
</evidence>
<feature type="transmembrane region" description="Helical" evidence="3">
    <location>
        <begin position="103"/>
        <end position="121"/>
    </location>
</feature>
<dbReference type="PROSITE" id="PS50109">
    <property type="entry name" value="HIS_KIN"/>
    <property type="match status" value="1"/>
</dbReference>
<dbReference type="SMART" id="SM00387">
    <property type="entry name" value="HATPase_c"/>
    <property type="match status" value="1"/>
</dbReference>
<evidence type="ECO:0000259" key="4">
    <source>
        <dbReference type="PROSITE" id="PS50109"/>
    </source>
</evidence>
<organism evidence="5 6">
    <name type="scientific">Blastomonas natatoria</name>
    <dbReference type="NCBI Taxonomy" id="34015"/>
    <lineage>
        <taxon>Bacteria</taxon>
        <taxon>Pseudomonadati</taxon>
        <taxon>Pseudomonadota</taxon>
        <taxon>Alphaproteobacteria</taxon>
        <taxon>Sphingomonadales</taxon>
        <taxon>Sphingomonadaceae</taxon>
        <taxon>Blastomonas</taxon>
    </lineage>
</organism>
<keyword evidence="3" id="KW-1133">Transmembrane helix</keyword>
<evidence type="ECO:0000313" key="5">
    <source>
        <dbReference type="EMBL" id="PXW73413.1"/>
    </source>
</evidence>
<feature type="transmembrane region" description="Helical" evidence="3">
    <location>
        <begin position="176"/>
        <end position="197"/>
    </location>
</feature>
<evidence type="ECO:0000256" key="3">
    <source>
        <dbReference type="SAM" id="Phobius"/>
    </source>
</evidence>
<dbReference type="InterPro" id="IPR004358">
    <property type="entry name" value="Sig_transdc_His_kin-like_C"/>
</dbReference>
<comment type="caution">
    <text evidence="5">The sequence shown here is derived from an EMBL/GenBank/DDBJ whole genome shotgun (WGS) entry which is preliminary data.</text>
</comment>
<dbReference type="PANTHER" id="PTHR43065">
    <property type="entry name" value="SENSOR HISTIDINE KINASE"/>
    <property type="match status" value="1"/>
</dbReference>
<dbReference type="Gene3D" id="3.30.565.10">
    <property type="entry name" value="Histidine kinase-like ATPase, C-terminal domain"/>
    <property type="match status" value="1"/>
</dbReference>
<sequence length="711" mass="78178">MVRGEAMANWSDIGLWAHSGAAALTLLVAAWLLQRWARLRGARPSLGDVALLLALLSTSLWAFAVAVLGPGQAVSGLAESLRNLAWLAFLFQMVRSARAQPRTVTAIYLVLSVILLVQPIVDSWLGMLTAREGLGELSFDTAMLLRMIFVVGALVLAHNLYSVADAETRTSLRIPLTALAAMWLYDLNLYTMGYLAGTPSVDMLALRGVLMILIVPFFALAANRPGGWKLTLSRKIAYRSLSLFAILGYLVTMIAVAQMLRAFGGTLASGAQMLLVLGMSLAALVLLPSDRFRAWFKVKATKHFFQHRYDYRAEWIRFTETIGRPGDGTAPFHERVIKAAADISDSPAGLLLAPGDNGRMQLQARFNWPTADVPAQACTSATNGYFQATARIVELDALRSGQDRETDRRAIPEWVLEESNAWAIVPLVHFDRLAGLVVLARPLVERRLDWEDLDLLRLVGRQLASYLAEARSQEALREADQFDEFNRRMAFVMHDIKNLVSQLSLVARNAERHADNPEFRADMIVTLQNSVGKMNTLIRRLTGYARSAGEGIRAIDAERIVRAVVATKQHAHPVVLGSVQRLVLMADPAQLDQVLGHLIQNAIDASAPDTPVYVSMARDGLYGVIEIVDHGAGMSTEFVRAKLFKPFISSKTDGFGIGAYEARLLVEAMNGRIEVESREGEGSRFSIHLPLATRIESDDPVTTAQTIEKVS</sequence>
<gene>
    <name evidence="5" type="ORF">C7451_110140</name>
</gene>
<feature type="transmembrane region" description="Helical" evidence="3">
    <location>
        <begin position="141"/>
        <end position="164"/>
    </location>
</feature>
<feature type="transmembrane region" description="Helical" evidence="3">
    <location>
        <begin position="203"/>
        <end position="221"/>
    </location>
</feature>
<feature type="transmembrane region" description="Helical" evidence="3">
    <location>
        <begin position="45"/>
        <end position="67"/>
    </location>
</feature>
<comment type="catalytic activity">
    <reaction evidence="1">
        <text>ATP + protein L-histidine = ADP + protein N-phospho-L-histidine.</text>
        <dbReference type="EC" id="2.7.13.3"/>
    </reaction>
</comment>
<reference evidence="5 6" key="1">
    <citation type="submission" date="2018-05" db="EMBL/GenBank/DDBJ databases">
        <title>Genomic Encyclopedia of Type Strains, Phase IV (KMG-IV): sequencing the most valuable type-strain genomes for metagenomic binning, comparative biology and taxonomic classification.</title>
        <authorList>
            <person name="Goeker M."/>
        </authorList>
    </citation>
    <scope>NUCLEOTIDE SEQUENCE [LARGE SCALE GENOMIC DNA]</scope>
    <source>
        <strain evidence="5 6">DSM 3183</strain>
    </source>
</reference>
<protein>
    <recommendedName>
        <fullName evidence="2">histidine kinase</fullName>
        <ecNumber evidence="2">2.7.13.3</ecNumber>
    </recommendedName>
</protein>
<keyword evidence="3" id="KW-0472">Membrane</keyword>
<feature type="transmembrane region" description="Helical" evidence="3">
    <location>
        <begin position="266"/>
        <end position="287"/>
    </location>
</feature>
<accession>A0A2V3UVI8</accession>
<dbReference type="Pfam" id="PF02518">
    <property type="entry name" value="HATPase_c"/>
    <property type="match status" value="1"/>
</dbReference>
<dbReference type="SUPFAM" id="SSF55781">
    <property type="entry name" value="GAF domain-like"/>
    <property type="match status" value="1"/>
</dbReference>
<keyword evidence="3" id="KW-0812">Transmembrane</keyword>
<dbReference type="EC" id="2.7.13.3" evidence="2"/>
<dbReference type="InterPro" id="IPR036890">
    <property type="entry name" value="HATPase_C_sf"/>
</dbReference>
<feature type="transmembrane region" description="Helical" evidence="3">
    <location>
        <begin position="13"/>
        <end position="33"/>
    </location>
</feature>
<dbReference type="InterPro" id="IPR029016">
    <property type="entry name" value="GAF-like_dom_sf"/>
</dbReference>
<dbReference type="NCBIfam" id="TIGR02916">
    <property type="entry name" value="PEP_his_kin"/>
    <property type="match status" value="1"/>
</dbReference>
<dbReference type="PRINTS" id="PR00344">
    <property type="entry name" value="BCTRLSENSOR"/>
</dbReference>
<dbReference type="SUPFAM" id="SSF55874">
    <property type="entry name" value="ATPase domain of HSP90 chaperone/DNA topoisomerase II/histidine kinase"/>
    <property type="match status" value="1"/>
</dbReference>
<dbReference type="InterPro" id="IPR003594">
    <property type="entry name" value="HATPase_dom"/>
</dbReference>
<dbReference type="InterPro" id="IPR014265">
    <property type="entry name" value="XrtA/PrsK"/>
</dbReference>
<keyword evidence="6" id="KW-1185">Reference proteome</keyword>
<feature type="transmembrane region" description="Helical" evidence="3">
    <location>
        <begin position="241"/>
        <end position="260"/>
    </location>
</feature>
<dbReference type="AlphaFoldDB" id="A0A2V3UVI8"/>
<evidence type="ECO:0000256" key="2">
    <source>
        <dbReference type="ARBA" id="ARBA00012438"/>
    </source>
</evidence>
<feature type="domain" description="Histidine kinase" evidence="4">
    <location>
        <begin position="491"/>
        <end position="693"/>
    </location>
</feature>
<keyword evidence="5" id="KW-0418">Kinase</keyword>
<keyword evidence="5" id="KW-0808">Transferase</keyword>
<dbReference type="Gene3D" id="3.30.450.40">
    <property type="match status" value="1"/>
</dbReference>
<dbReference type="EMBL" id="QJJM01000010">
    <property type="protein sequence ID" value="PXW73413.1"/>
    <property type="molecule type" value="Genomic_DNA"/>
</dbReference>
<evidence type="ECO:0000256" key="1">
    <source>
        <dbReference type="ARBA" id="ARBA00000085"/>
    </source>
</evidence>